<dbReference type="Gene3D" id="1.10.1620.10">
    <property type="entry name" value="Ribosomal protein L39e"/>
    <property type="match status" value="1"/>
</dbReference>
<keyword evidence="4" id="KW-1185">Reference proteome</keyword>
<evidence type="ECO:0000256" key="3">
    <source>
        <dbReference type="ARBA" id="ARBA00023274"/>
    </source>
</evidence>
<keyword evidence="2" id="KW-0689">Ribosomal protein</keyword>
<evidence type="ECO:0000256" key="1">
    <source>
        <dbReference type="ARBA" id="ARBA00009339"/>
    </source>
</evidence>
<dbReference type="SUPFAM" id="SSF48662">
    <property type="entry name" value="Ribosomal protein L39e"/>
    <property type="match status" value="1"/>
</dbReference>
<dbReference type="PANTHER" id="PTHR19970:SF0">
    <property type="entry name" value="LARGE RIBOSOMAL SUBUNIT PROTEIN EL39"/>
    <property type="match status" value="1"/>
</dbReference>
<dbReference type="InterPro" id="IPR000077">
    <property type="entry name" value="Ribosomal_eL39"/>
</dbReference>
<keyword evidence="3" id="KW-0687">Ribonucleoprotein</keyword>
<organism evidence="4 5">
    <name type="scientific">Cucumis melo</name>
    <name type="common">Muskmelon</name>
    <dbReference type="NCBI Taxonomy" id="3656"/>
    <lineage>
        <taxon>Eukaryota</taxon>
        <taxon>Viridiplantae</taxon>
        <taxon>Streptophyta</taxon>
        <taxon>Embryophyta</taxon>
        <taxon>Tracheophyta</taxon>
        <taxon>Spermatophyta</taxon>
        <taxon>Magnoliopsida</taxon>
        <taxon>eudicotyledons</taxon>
        <taxon>Gunneridae</taxon>
        <taxon>Pentapetalae</taxon>
        <taxon>rosids</taxon>
        <taxon>fabids</taxon>
        <taxon>Cucurbitales</taxon>
        <taxon>Cucurbitaceae</taxon>
        <taxon>Benincaseae</taxon>
        <taxon>Cucumis</taxon>
    </lineage>
</organism>
<dbReference type="PANTHER" id="PTHR19970">
    <property type="entry name" value="RIBOSOMAL PROTEIN L39E"/>
    <property type="match status" value="1"/>
</dbReference>
<dbReference type="Pfam" id="PF00832">
    <property type="entry name" value="Ribosomal_L39"/>
    <property type="match status" value="1"/>
</dbReference>
<dbReference type="GeneID" id="127150730"/>
<dbReference type="Proteomes" id="UP001652600">
    <property type="component" value="Chromosome 8"/>
</dbReference>
<proteinExistence type="inferred from homology"/>
<evidence type="ECO:0000313" key="5">
    <source>
        <dbReference type="RefSeq" id="XP_050945195.1"/>
    </source>
</evidence>
<dbReference type="InterPro" id="IPR023626">
    <property type="entry name" value="Ribosomal_eL39_dom_sf"/>
</dbReference>
<protein>
    <submittedName>
        <fullName evidence="5">Uncharacterized protein LOC127150730</fullName>
    </submittedName>
</protein>
<reference evidence="5" key="1">
    <citation type="submission" date="2025-08" db="UniProtKB">
        <authorList>
            <consortium name="RefSeq"/>
        </authorList>
    </citation>
    <scope>IDENTIFICATION</scope>
    <source>
        <tissue evidence="5">Stem</tissue>
    </source>
</reference>
<comment type="similarity">
    <text evidence="1">Belongs to the eukaryotic ribosomal protein eL39 family.</text>
</comment>
<accession>A0ABM3L5A0</accession>
<name>A0ABM3L5A0_CUCME</name>
<sequence length="126" mass="15719">MGVLRDHHYYDTDMMERPDGVVYAYDCVFRRDYQSDIDIDIDMISSFHFSHLSRFWQIPCSHRRNPKCHLTRLLESRRHNNFRIKKKLAKKMRQNRPIMHWFCLRKNNMIRYNAKRRHWHHTKLGF</sequence>
<gene>
    <name evidence="5" type="primary">LOC127150730</name>
</gene>
<evidence type="ECO:0000313" key="4">
    <source>
        <dbReference type="Proteomes" id="UP001652600"/>
    </source>
</evidence>
<evidence type="ECO:0000256" key="2">
    <source>
        <dbReference type="ARBA" id="ARBA00022980"/>
    </source>
</evidence>
<dbReference type="RefSeq" id="XP_050945195.1">
    <property type="nucleotide sequence ID" value="XM_051089238.1"/>
</dbReference>